<comment type="caution">
    <text evidence="2">The sequence shown here is derived from an EMBL/GenBank/DDBJ whole genome shotgun (WGS) entry which is preliminary data.</text>
</comment>
<dbReference type="RefSeq" id="WP_241552531.1">
    <property type="nucleotide sequence ID" value="NZ_JANCNS010000003.1"/>
</dbReference>
<reference evidence="2" key="1">
    <citation type="submission" date="2022-07" db="EMBL/GenBank/DDBJ databases">
        <title>Gramela sediminis sp. nov., isolated from deep-sea sediment of the Indian Ocean.</title>
        <authorList>
            <person name="Shi H."/>
        </authorList>
    </citation>
    <scope>NUCLEOTIDE SEQUENCE</scope>
    <source>
        <strain evidence="2">GC03-9</strain>
    </source>
</reference>
<feature type="chain" id="PRO_5040954749" description="NIPSNAP domain-containing protein" evidence="1">
    <location>
        <begin position="20"/>
        <end position="260"/>
    </location>
</feature>
<keyword evidence="1" id="KW-0732">Signal</keyword>
<proteinExistence type="predicted"/>
<evidence type="ECO:0000313" key="2">
    <source>
        <dbReference type="EMBL" id="MCP9200861.1"/>
    </source>
</evidence>
<evidence type="ECO:0008006" key="4">
    <source>
        <dbReference type="Google" id="ProtNLM"/>
    </source>
</evidence>
<accession>A0A9X2RDT3</accession>
<sequence>MKRLVLLLFILIFSLGISAQQQETYLIFEFMKVDNDQEPFYMETEDFWEKIHEQRVKNGDIMGWDLWQLLPGGEEQGYQYLTVTVFNDPLKMMNAAEGIMQSARTAYPTESDEDLEKRLDMAGGSRDLSVRLFIHVINSTTDDFEMKPGMVASIDLMKANPGQMEAYEKAENDVFKPFHQKVVDGGAKGNWQLLKVLLPQGSDVYTSHITVNMFDNWKQYIESSGFDAGLSSQDESRMQKGLETREMKWVYMANLVKMIR</sequence>
<gene>
    <name evidence="2" type="ORF">MKO06_13150</name>
</gene>
<evidence type="ECO:0000313" key="3">
    <source>
        <dbReference type="Proteomes" id="UP001155280"/>
    </source>
</evidence>
<dbReference type="EMBL" id="JANCNS010000003">
    <property type="protein sequence ID" value="MCP9200861.1"/>
    <property type="molecule type" value="Genomic_DNA"/>
</dbReference>
<dbReference type="Proteomes" id="UP001155280">
    <property type="component" value="Unassembled WGS sequence"/>
</dbReference>
<name>A0A9X2RDT3_9FLAO</name>
<keyword evidence="3" id="KW-1185">Reference proteome</keyword>
<feature type="signal peptide" evidence="1">
    <location>
        <begin position="1"/>
        <end position="19"/>
    </location>
</feature>
<protein>
    <recommendedName>
        <fullName evidence="4">NIPSNAP domain-containing protein</fullName>
    </recommendedName>
</protein>
<organism evidence="2 3">
    <name type="scientific">Christiangramia oceanisediminis</name>
    <dbReference type="NCBI Taxonomy" id="2920386"/>
    <lineage>
        <taxon>Bacteria</taxon>
        <taxon>Pseudomonadati</taxon>
        <taxon>Bacteroidota</taxon>
        <taxon>Flavobacteriia</taxon>
        <taxon>Flavobacteriales</taxon>
        <taxon>Flavobacteriaceae</taxon>
        <taxon>Christiangramia</taxon>
    </lineage>
</organism>
<dbReference type="AlphaFoldDB" id="A0A9X2RDT3"/>
<evidence type="ECO:0000256" key="1">
    <source>
        <dbReference type="SAM" id="SignalP"/>
    </source>
</evidence>